<sequence>MPANVLLDQRPLVAGRQQRCWEDTTKQSHGDVDELMQQSCSPLTPESSVTAESLSPRASWIDEFWQQYWLVRRSSDSLRRVQSPSPVPSFNLEPEVGRVSSRSPFTHTPLQLPTPEPSIKAEPVSPTITIYNATGNHGHGTGFSLRETPAVEYARGQRYYDAYCRDWTRAECGRLHYEGHGLESCGAERVCPNWEGEVLTGDCCVVKIQICFPIW</sequence>
<evidence type="ECO:0000313" key="3">
    <source>
        <dbReference type="Proteomes" id="UP001203852"/>
    </source>
</evidence>
<evidence type="ECO:0000256" key="1">
    <source>
        <dbReference type="SAM" id="MobiDB-lite"/>
    </source>
</evidence>
<organism evidence="2 3">
    <name type="scientific">Exophiala viscosa</name>
    <dbReference type="NCBI Taxonomy" id="2486360"/>
    <lineage>
        <taxon>Eukaryota</taxon>
        <taxon>Fungi</taxon>
        <taxon>Dikarya</taxon>
        <taxon>Ascomycota</taxon>
        <taxon>Pezizomycotina</taxon>
        <taxon>Eurotiomycetes</taxon>
        <taxon>Chaetothyriomycetidae</taxon>
        <taxon>Chaetothyriales</taxon>
        <taxon>Herpotrichiellaceae</taxon>
        <taxon>Exophiala</taxon>
    </lineage>
</organism>
<evidence type="ECO:0000313" key="2">
    <source>
        <dbReference type="EMBL" id="KAI1615096.1"/>
    </source>
</evidence>
<proteinExistence type="predicted"/>
<accession>A0AAN6IF04</accession>
<gene>
    <name evidence="2" type="ORF">EDD36DRAFT_432137</name>
</gene>
<dbReference type="AlphaFoldDB" id="A0AAN6IF04"/>
<reference evidence="2" key="1">
    <citation type="journal article" date="2022" name="bioRxiv">
        <title>Deciphering the potential niche of two novel black yeast fungi from a biological soil crust based on their genomes, phenotypes, and melanin regulation.</title>
        <authorList>
            <consortium name="DOE Joint Genome Institute"/>
            <person name="Carr E.C."/>
            <person name="Barton Q."/>
            <person name="Grambo S."/>
            <person name="Sullivan M."/>
            <person name="Renfro C.M."/>
            <person name="Kuo A."/>
            <person name="Pangilinan J."/>
            <person name="Lipzen A."/>
            <person name="Keymanesh K."/>
            <person name="Savage E."/>
            <person name="Barry K."/>
            <person name="Grigoriev I.V."/>
            <person name="Riekhof W.R."/>
            <person name="Harris S.S."/>
        </authorList>
    </citation>
    <scope>NUCLEOTIDE SEQUENCE</scope>
    <source>
        <strain evidence="2">JF 03-4F</strain>
    </source>
</reference>
<protein>
    <submittedName>
        <fullName evidence="2">Uncharacterized protein</fullName>
    </submittedName>
</protein>
<dbReference type="EMBL" id="MU404352">
    <property type="protein sequence ID" value="KAI1615096.1"/>
    <property type="molecule type" value="Genomic_DNA"/>
</dbReference>
<dbReference type="Proteomes" id="UP001203852">
    <property type="component" value="Unassembled WGS sequence"/>
</dbReference>
<name>A0AAN6IF04_9EURO</name>
<keyword evidence="3" id="KW-1185">Reference proteome</keyword>
<feature type="region of interest" description="Disordered" evidence="1">
    <location>
        <begin position="100"/>
        <end position="121"/>
    </location>
</feature>
<comment type="caution">
    <text evidence="2">The sequence shown here is derived from an EMBL/GenBank/DDBJ whole genome shotgun (WGS) entry which is preliminary data.</text>
</comment>
<feature type="compositionally biased region" description="Polar residues" evidence="1">
    <location>
        <begin position="100"/>
        <end position="111"/>
    </location>
</feature>